<evidence type="ECO:0000256" key="5">
    <source>
        <dbReference type="SAM" id="Phobius"/>
    </source>
</evidence>
<feature type="domain" description="SpaA-like prealbumin fold" evidence="6">
    <location>
        <begin position="394"/>
        <end position="465"/>
    </location>
</feature>
<dbReference type="EMBL" id="DWYZ01000195">
    <property type="protein sequence ID" value="HJB29158.1"/>
    <property type="molecule type" value="Genomic_DNA"/>
</dbReference>
<feature type="region of interest" description="Disordered" evidence="4">
    <location>
        <begin position="100"/>
        <end position="120"/>
    </location>
</feature>
<evidence type="ECO:0000313" key="7">
    <source>
        <dbReference type="EMBL" id="HJB29158.1"/>
    </source>
</evidence>
<evidence type="ECO:0000256" key="4">
    <source>
        <dbReference type="SAM" id="MobiDB-lite"/>
    </source>
</evidence>
<evidence type="ECO:0000256" key="1">
    <source>
        <dbReference type="ARBA" id="ARBA00007257"/>
    </source>
</evidence>
<accession>A0A9D2RWB5</accession>
<name>A0A9D2RWB5_9FIRM</name>
<reference evidence="7" key="1">
    <citation type="journal article" date="2021" name="PeerJ">
        <title>Extensive microbial diversity within the chicken gut microbiome revealed by metagenomics and culture.</title>
        <authorList>
            <person name="Gilroy R."/>
            <person name="Ravi A."/>
            <person name="Getino M."/>
            <person name="Pursley I."/>
            <person name="Horton D.L."/>
            <person name="Alikhan N.F."/>
            <person name="Baker D."/>
            <person name="Gharbi K."/>
            <person name="Hall N."/>
            <person name="Watson M."/>
            <person name="Adriaenssens E.M."/>
            <person name="Foster-Nyarko E."/>
            <person name="Jarju S."/>
            <person name="Secka A."/>
            <person name="Antonio M."/>
            <person name="Oren A."/>
            <person name="Chaudhuri R.R."/>
            <person name="La Ragione R."/>
            <person name="Hildebrand F."/>
            <person name="Pallen M.J."/>
        </authorList>
    </citation>
    <scope>NUCLEOTIDE SEQUENCE</scope>
    <source>
        <strain evidence="7">ChiSjej1B19-5720</strain>
    </source>
</reference>
<comment type="caution">
    <text evidence="7">The sequence shown here is derived from an EMBL/GenBank/DDBJ whole genome shotgun (WGS) entry which is preliminary data.</text>
</comment>
<evidence type="ECO:0000256" key="3">
    <source>
        <dbReference type="ARBA" id="ARBA00022729"/>
    </source>
</evidence>
<keyword evidence="5" id="KW-1133">Transmembrane helix</keyword>
<reference evidence="7" key="2">
    <citation type="submission" date="2021-04" db="EMBL/GenBank/DDBJ databases">
        <authorList>
            <person name="Gilroy R."/>
        </authorList>
    </citation>
    <scope>NUCLEOTIDE SEQUENCE</scope>
    <source>
        <strain evidence="7">ChiSjej1B19-5720</strain>
    </source>
</reference>
<feature type="transmembrane region" description="Helical" evidence="5">
    <location>
        <begin position="564"/>
        <end position="585"/>
    </location>
</feature>
<dbReference type="Proteomes" id="UP000823842">
    <property type="component" value="Unassembled WGS sequence"/>
</dbReference>
<evidence type="ECO:0000313" key="8">
    <source>
        <dbReference type="Proteomes" id="UP000823842"/>
    </source>
</evidence>
<dbReference type="InterPro" id="IPR041033">
    <property type="entry name" value="SpaA_PFL_dom_1"/>
</dbReference>
<feature type="transmembrane region" description="Helical" evidence="5">
    <location>
        <begin position="21"/>
        <end position="40"/>
    </location>
</feature>
<sequence length="595" mass="65731">MKRNKKSHSEINYWQSNTDMMTGLVLILVLIILLLILYLMQIPEETQPDAYEGDSYALDEELGDTLNGNDNGAYGGGDYDYDDNDGGGYYGGGGGYGAGAGGGEDEGGDVEEYTETNDEGGEVEEYTEAEYDEDGGGGAGDGTSYYEGDYEYPYAPTSGDEWGKAAVYATVVDAETGRAIRQEGITFELYEEQTAGSGGTLRFLNTYYPEKKEYRDYSTTEDGTFYLPEKIDEGNYYFKQITDLEGYDSVDSVDFQVDDVYDWADPFVVSIEISPSKNVIPISVIDAETEQPVSGGTFEIIAAEDIRTADDTVRFTADQVADTVTIDEEGYGESQELYLGQYIISQETIPQYYASLEATAETTVEKKDGGTPDTIQFTCEKTKISLTLSDEFYTNRKLEGAAFTLTCDGYPELTQEAETDANGELVFTNLEKNRTYKLQQVSAPEGYRFDDSAVELTVSEDGRIDGNVEQALELTNYIPRISIDVTDRIFGKPVSDLSASLYDSNDELLQTWTTSGSEKTFENLSEGGYYVLLNGEEDRKYEFDFSEDEVLNELTITIWTMENIIVLIVGGAAVLGVVTVAIVILRKSIRKGKKS</sequence>
<keyword evidence="2" id="KW-0964">Secreted</keyword>
<dbReference type="AlphaFoldDB" id="A0A9D2RWB5"/>
<evidence type="ECO:0000256" key="2">
    <source>
        <dbReference type="ARBA" id="ARBA00022525"/>
    </source>
</evidence>
<comment type="similarity">
    <text evidence="1">Belongs to the serine-aspartate repeat-containing protein (SDr) family.</text>
</comment>
<protein>
    <submittedName>
        <fullName evidence="7">Prealbumin-like fold domain-containing protein</fullName>
    </submittedName>
</protein>
<proteinExistence type="inferred from homology"/>
<dbReference type="InterPro" id="IPR013783">
    <property type="entry name" value="Ig-like_fold"/>
</dbReference>
<dbReference type="Gene3D" id="2.60.40.10">
    <property type="entry name" value="Immunoglobulins"/>
    <property type="match status" value="3"/>
</dbReference>
<evidence type="ECO:0000259" key="6">
    <source>
        <dbReference type="Pfam" id="PF17802"/>
    </source>
</evidence>
<gene>
    <name evidence="7" type="ORF">IAA06_10265</name>
</gene>
<keyword evidence="3" id="KW-0732">Signal</keyword>
<keyword evidence="5" id="KW-0472">Membrane</keyword>
<dbReference type="Pfam" id="PF17802">
    <property type="entry name" value="SpaA"/>
    <property type="match status" value="1"/>
</dbReference>
<dbReference type="PANTHER" id="PTHR36108:SF13">
    <property type="entry name" value="COLOSSIN-B-RELATED"/>
    <property type="match status" value="1"/>
</dbReference>
<keyword evidence="5" id="KW-0812">Transmembrane</keyword>
<organism evidence="7 8">
    <name type="scientific">Candidatus Blautia faecavium</name>
    <dbReference type="NCBI Taxonomy" id="2838487"/>
    <lineage>
        <taxon>Bacteria</taxon>
        <taxon>Bacillati</taxon>
        <taxon>Bacillota</taxon>
        <taxon>Clostridia</taxon>
        <taxon>Lachnospirales</taxon>
        <taxon>Lachnospiraceae</taxon>
        <taxon>Blautia</taxon>
    </lineage>
</organism>
<feature type="compositionally biased region" description="Acidic residues" evidence="4">
    <location>
        <begin position="103"/>
        <end position="120"/>
    </location>
</feature>
<dbReference type="PANTHER" id="PTHR36108">
    <property type="entry name" value="COLOSSIN-B-RELATED"/>
    <property type="match status" value="1"/>
</dbReference>